<comment type="caution">
    <text evidence="3">The sequence shown here is derived from an EMBL/GenBank/DDBJ whole genome shotgun (WGS) entry which is preliminary data.</text>
</comment>
<evidence type="ECO:0000256" key="1">
    <source>
        <dbReference type="ARBA" id="ARBA00023075"/>
    </source>
</evidence>
<dbReference type="PROSITE" id="PS00197">
    <property type="entry name" value="2FE2S_FER_1"/>
    <property type="match status" value="1"/>
</dbReference>
<dbReference type="InterPro" id="IPR006058">
    <property type="entry name" value="2Fe2S_fd_BS"/>
</dbReference>
<dbReference type="EMBL" id="JAOWKX010000003">
    <property type="protein sequence ID" value="MCV2884451.1"/>
    <property type="molecule type" value="Genomic_DNA"/>
</dbReference>
<dbReference type="InterPro" id="IPR036010">
    <property type="entry name" value="2Fe-2S_ferredoxin-like_sf"/>
</dbReference>
<name>A0ABT3A6Z5_9ALTE</name>
<evidence type="ECO:0000259" key="2">
    <source>
        <dbReference type="PROSITE" id="PS51085"/>
    </source>
</evidence>
<dbReference type="Proteomes" id="UP001652504">
    <property type="component" value="Unassembled WGS sequence"/>
</dbReference>
<feature type="domain" description="2Fe-2S ferredoxin-type" evidence="2">
    <location>
        <begin position="2"/>
        <end position="95"/>
    </location>
</feature>
<dbReference type="PROSITE" id="PS51085">
    <property type="entry name" value="2FE2S_FER_2"/>
    <property type="match status" value="1"/>
</dbReference>
<dbReference type="InterPro" id="IPR012675">
    <property type="entry name" value="Beta-grasp_dom_sf"/>
</dbReference>
<reference evidence="3 4" key="1">
    <citation type="submission" date="2022-10" db="EMBL/GenBank/DDBJ databases">
        <title>Aestuariibacter sp. AA17 isolated from Montipora capitata coral fragment.</title>
        <authorList>
            <person name="Emsley S.A."/>
            <person name="Pfannmuller K.M."/>
            <person name="Loughran R.M."/>
            <person name="Shlafstein M."/>
            <person name="Papke E."/>
            <person name="Saw J.H."/>
            <person name="Ushijima B."/>
            <person name="Videau P."/>
        </authorList>
    </citation>
    <scope>NUCLEOTIDE SEQUENCE [LARGE SCALE GENOMIC DNA]</scope>
    <source>
        <strain evidence="3 4">AA17</strain>
    </source>
</reference>
<protein>
    <submittedName>
        <fullName evidence="3">(2Fe-2S)-binding protein</fullName>
    </submittedName>
</protein>
<dbReference type="Pfam" id="PF00111">
    <property type="entry name" value="Fer2"/>
    <property type="match status" value="1"/>
</dbReference>
<keyword evidence="4" id="KW-1185">Reference proteome</keyword>
<organism evidence="3 4">
    <name type="scientific">Fluctibacter corallii</name>
    <dbReference type="NCBI Taxonomy" id="2984329"/>
    <lineage>
        <taxon>Bacteria</taxon>
        <taxon>Pseudomonadati</taxon>
        <taxon>Pseudomonadota</taxon>
        <taxon>Gammaproteobacteria</taxon>
        <taxon>Alteromonadales</taxon>
        <taxon>Alteromonadaceae</taxon>
        <taxon>Fluctibacter</taxon>
    </lineage>
</organism>
<dbReference type="Gene3D" id="3.10.20.30">
    <property type="match status" value="1"/>
</dbReference>
<dbReference type="CDD" id="cd00207">
    <property type="entry name" value="fer2"/>
    <property type="match status" value="1"/>
</dbReference>
<evidence type="ECO:0000313" key="4">
    <source>
        <dbReference type="Proteomes" id="UP001652504"/>
    </source>
</evidence>
<proteinExistence type="predicted"/>
<dbReference type="RefSeq" id="WP_263711716.1">
    <property type="nucleotide sequence ID" value="NZ_JAOWKX010000003.1"/>
</dbReference>
<dbReference type="SUPFAM" id="SSF54292">
    <property type="entry name" value="2Fe-2S ferredoxin-like"/>
    <property type="match status" value="1"/>
</dbReference>
<evidence type="ECO:0000313" key="3">
    <source>
        <dbReference type="EMBL" id="MCV2884451.1"/>
    </source>
</evidence>
<gene>
    <name evidence="3" type="ORF">OE749_07070</name>
</gene>
<sequence>MPTVKLLKSGIDVSLAENSSLCELDYVVQPDLMFGCRSAACGTCAIRVVEGLDNLSPKNEAEEHLLDTLCINDETHRLACQCKLSGDVAIEALED</sequence>
<accession>A0ABT3A6Z5</accession>
<dbReference type="InterPro" id="IPR001041">
    <property type="entry name" value="2Fe-2S_ferredoxin-type"/>
</dbReference>
<keyword evidence="1" id="KW-0830">Ubiquinone</keyword>